<feature type="coiled-coil region" evidence="6">
    <location>
        <begin position="237"/>
        <end position="387"/>
    </location>
</feature>
<feature type="coiled-coil region" evidence="6">
    <location>
        <begin position="1061"/>
        <end position="1133"/>
    </location>
</feature>
<feature type="region of interest" description="Disordered" evidence="7">
    <location>
        <begin position="3552"/>
        <end position="3578"/>
    </location>
</feature>
<feature type="domain" description="ELK" evidence="8">
    <location>
        <begin position="1720"/>
        <end position="1741"/>
    </location>
</feature>
<feature type="compositionally biased region" description="Basic and acidic residues" evidence="7">
    <location>
        <begin position="82"/>
        <end position="97"/>
    </location>
</feature>
<proteinExistence type="predicted"/>
<organism evidence="9 10">
    <name type="scientific">Pogonophryne albipinna</name>
    <dbReference type="NCBI Taxonomy" id="1090488"/>
    <lineage>
        <taxon>Eukaryota</taxon>
        <taxon>Metazoa</taxon>
        <taxon>Chordata</taxon>
        <taxon>Craniata</taxon>
        <taxon>Vertebrata</taxon>
        <taxon>Euteleostomi</taxon>
        <taxon>Actinopterygii</taxon>
        <taxon>Neopterygii</taxon>
        <taxon>Teleostei</taxon>
        <taxon>Neoteleostei</taxon>
        <taxon>Acanthomorphata</taxon>
        <taxon>Eupercaria</taxon>
        <taxon>Perciformes</taxon>
        <taxon>Notothenioidei</taxon>
        <taxon>Pogonophryne</taxon>
    </lineage>
</organism>
<feature type="domain" description="ELK" evidence="8">
    <location>
        <begin position="557"/>
        <end position="577"/>
    </location>
</feature>
<feature type="coiled-coil region" evidence="6">
    <location>
        <begin position="2228"/>
        <end position="2419"/>
    </location>
</feature>
<comment type="subcellular location">
    <subcellularLocation>
        <location evidence="1">Cytoplasm</location>
        <location evidence="1">Cytoskeleton</location>
        <location evidence="1">Microtubule organizing center</location>
        <location evidence="1">Centrosome</location>
    </subcellularLocation>
</comment>
<feature type="region of interest" description="Disordered" evidence="7">
    <location>
        <begin position="3612"/>
        <end position="3649"/>
    </location>
</feature>
<feature type="domain" description="ELK" evidence="8">
    <location>
        <begin position="1838"/>
        <end position="1859"/>
    </location>
</feature>
<evidence type="ECO:0000256" key="7">
    <source>
        <dbReference type="SAM" id="MobiDB-lite"/>
    </source>
</evidence>
<keyword evidence="5" id="KW-0206">Cytoskeleton</keyword>
<evidence type="ECO:0000259" key="8">
    <source>
        <dbReference type="SMART" id="SM01188"/>
    </source>
</evidence>
<feature type="coiled-coil region" evidence="6">
    <location>
        <begin position="1400"/>
        <end position="1475"/>
    </location>
</feature>
<feature type="coiled-coil region" evidence="6">
    <location>
        <begin position="2133"/>
        <end position="2191"/>
    </location>
</feature>
<evidence type="ECO:0000313" key="10">
    <source>
        <dbReference type="Proteomes" id="UP001219934"/>
    </source>
</evidence>
<dbReference type="PANTHER" id="PTHR44981">
    <property type="entry name" value="PERICENTRIN-LIKE PROTEIN, ISOFORM F"/>
    <property type="match status" value="1"/>
</dbReference>
<name>A0AAD6FKT3_9TELE</name>
<dbReference type="InterPro" id="IPR028745">
    <property type="entry name" value="AKAP9/Pericentrin"/>
</dbReference>
<accession>A0AAD6FKT3</accession>
<feature type="region of interest" description="Disordered" evidence="7">
    <location>
        <begin position="2632"/>
        <end position="2682"/>
    </location>
</feature>
<feature type="domain" description="ELK" evidence="8">
    <location>
        <begin position="1538"/>
        <end position="1559"/>
    </location>
</feature>
<feature type="compositionally biased region" description="Polar residues" evidence="7">
    <location>
        <begin position="3625"/>
        <end position="3649"/>
    </location>
</feature>
<dbReference type="EMBL" id="JAPTMU010000008">
    <property type="protein sequence ID" value="KAJ4939090.1"/>
    <property type="molecule type" value="Genomic_DNA"/>
</dbReference>
<feature type="compositionally biased region" description="Basic and acidic residues" evidence="7">
    <location>
        <begin position="2658"/>
        <end position="2682"/>
    </location>
</feature>
<feature type="coiled-coil region" evidence="6">
    <location>
        <begin position="3654"/>
        <end position="3702"/>
    </location>
</feature>
<evidence type="ECO:0000256" key="5">
    <source>
        <dbReference type="ARBA" id="ARBA00023212"/>
    </source>
</evidence>
<dbReference type="GO" id="GO:0060090">
    <property type="term" value="F:molecular adaptor activity"/>
    <property type="evidence" value="ECO:0007669"/>
    <property type="project" value="InterPro"/>
</dbReference>
<dbReference type="GO" id="GO:0007165">
    <property type="term" value="P:signal transduction"/>
    <property type="evidence" value="ECO:0007669"/>
    <property type="project" value="InterPro"/>
</dbReference>
<keyword evidence="4 6" id="KW-0175">Coiled coil</keyword>
<dbReference type="InterPro" id="IPR005539">
    <property type="entry name" value="ELK_dom"/>
</dbReference>
<dbReference type="Proteomes" id="UP001219934">
    <property type="component" value="Unassembled WGS sequence"/>
</dbReference>
<feature type="coiled-coil region" evidence="6">
    <location>
        <begin position="2931"/>
        <end position="2972"/>
    </location>
</feature>
<feature type="coiled-coil region" evidence="6">
    <location>
        <begin position="1169"/>
        <end position="1200"/>
    </location>
</feature>
<feature type="coiled-coil region" evidence="6">
    <location>
        <begin position="1811"/>
        <end position="1974"/>
    </location>
</feature>
<feature type="region of interest" description="Disordered" evidence="7">
    <location>
        <begin position="493"/>
        <end position="526"/>
    </location>
</feature>
<feature type="domain" description="ELK" evidence="8">
    <location>
        <begin position="885"/>
        <end position="906"/>
    </location>
</feature>
<protein>
    <recommendedName>
        <fullName evidence="8">ELK domain-containing protein</fullName>
    </recommendedName>
</protein>
<feature type="domain" description="ELK" evidence="8">
    <location>
        <begin position="1157"/>
        <end position="1180"/>
    </location>
</feature>
<feature type="coiled-coil region" evidence="6">
    <location>
        <begin position="3347"/>
        <end position="3513"/>
    </location>
</feature>
<reference evidence="9" key="1">
    <citation type="submission" date="2022-11" db="EMBL/GenBank/DDBJ databases">
        <title>Chromosome-level genome of Pogonophryne albipinna.</title>
        <authorList>
            <person name="Jo E."/>
        </authorList>
    </citation>
    <scope>NUCLEOTIDE SEQUENCE</scope>
    <source>
        <strain evidence="9">SGF0006</strain>
        <tissue evidence="9">Muscle</tissue>
    </source>
</reference>
<feature type="compositionally biased region" description="Polar residues" evidence="7">
    <location>
        <begin position="2004"/>
        <end position="2017"/>
    </location>
</feature>
<keyword evidence="10" id="KW-1185">Reference proteome</keyword>
<dbReference type="Pfam" id="PF10495">
    <property type="entry name" value="PACT_coil_coil"/>
    <property type="match status" value="1"/>
</dbReference>
<feature type="coiled-coil region" evidence="6">
    <location>
        <begin position="745"/>
        <end position="859"/>
    </location>
</feature>
<feature type="coiled-coil region" evidence="6">
    <location>
        <begin position="2684"/>
        <end position="2902"/>
    </location>
</feature>
<dbReference type="GO" id="GO:0005813">
    <property type="term" value="C:centrosome"/>
    <property type="evidence" value="ECO:0007669"/>
    <property type="project" value="UniProtKB-SubCell"/>
</dbReference>
<gene>
    <name evidence="9" type="ORF">JOQ06_028552</name>
</gene>
<keyword evidence="3" id="KW-0597">Phosphoprotein</keyword>
<feature type="compositionally biased region" description="Basic and acidic residues" evidence="7">
    <location>
        <begin position="1"/>
        <end position="23"/>
    </location>
</feature>
<evidence type="ECO:0000256" key="4">
    <source>
        <dbReference type="ARBA" id="ARBA00023054"/>
    </source>
</evidence>
<feature type="region of interest" description="Disordered" evidence="7">
    <location>
        <begin position="3833"/>
        <end position="3886"/>
    </location>
</feature>
<dbReference type="GO" id="GO:0005737">
    <property type="term" value="C:cytoplasm"/>
    <property type="evidence" value="ECO:0007669"/>
    <property type="project" value="UniProtKB-ARBA"/>
</dbReference>
<dbReference type="InterPro" id="IPR019528">
    <property type="entry name" value="PACT_domain"/>
</dbReference>
<evidence type="ECO:0000313" key="9">
    <source>
        <dbReference type="EMBL" id="KAJ4939090.1"/>
    </source>
</evidence>
<feature type="region of interest" description="Disordered" evidence="7">
    <location>
        <begin position="1993"/>
        <end position="2017"/>
    </location>
</feature>
<feature type="compositionally biased region" description="Polar residues" evidence="7">
    <location>
        <begin position="71"/>
        <end position="81"/>
    </location>
</feature>
<keyword evidence="2" id="KW-0963">Cytoplasm</keyword>
<evidence type="ECO:0000256" key="3">
    <source>
        <dbReference type="ARBA" id="ARBA00022553"/>
    </source>
</evidence>
<feature type="coiled-coil region" evidence="6">
    <location>
        <begin position="3274"/>
        <end position="3301"/>
    </location>
</feature>
<feature type="coiled-coil region" evidence="6">
    <location>
        <begin position="541"/>
        <end position="645"/>
    </location>
</feature>
<feature type="coiled-coil region" evidence="6">
    <location>
        <begin position="1636"/>
        <end position="1691"/>
    </location>
</feature>
<feature type="coiled-coil region" evidence="6">
    <location>
        <begin position="113"/>
        <end position="182"/>
    </location>
</feature>
<dbReference type="SMART" id="SM01188">
    <property type="entry name" value="ELK"/>
    <property type="match status" value="8"/>
</dbReference>
<feature type="region of interest" description="Disordered" evidence="7">
    <location>
        <begin position="1"/>
        <end position="112"/>
    </location>
</feature>
<evidence type="ECO:0000256" key="1">
    <source>
        <dbReference type="ARBA" id="ARBA00004300"/>
    </source>
</evidence>
<feature type="domain" description="ELK" evidence="8">
    <location>
        <begin position="1314"/>
        <end position="1334"/>
    </location>
</feature>
<evidence type="ECO:0000256" key="2">
    <source>
        <dbReference type="ARBA" id="ARBA00022490"/>
    </source>
</evidence>
<feature type="coiled-coil region" evidence="6">
    <location>
        <begin position="2449"/>
        <end position="2624"/>
    </location>
</feature>
<dbReference type="GO" id="GO:0003677">
    <property type="term" value="F:DNA binding"/>
    <property type="evidence" value="ECO:0007669"/>
    <property type="project" value="InterPro"/>
</dbReference>
<evidence type="ECO:0000256" key="6">
    <source>
        <dbReference type="SAM" id="Coils"/>
    </source>
</evidence>
<dbReference type="PANTHER" id="PTHR44981:SF3">
    <property type="entry name" value="PERICENTRIN"/>
    <property type="match status" value="1"/>
</dbReference>
<sequence>MDDDERQRKLETGRAKKASDMPRSHSLASYRQKRAEGNSAGMSKKTQKRKGQTVSQNDGATQGRPVDAALSSANDTELNKNTNHEEPQKLEKSKVQKDQPPALEQSPSPVEDIEEEELMALTGKEQLKQLQEAVEKRNEIIARLSSNLQEALASRDQVQLEAQSLAGQIQGLQRQLQQTSVEFLRIKSQSGAEVLNTRQPHGRCSQDADLNHKEAPSGSAAPETISCVEGFSTETALEKLRVELEEERKNSQRIYAELALEMEKHQHVLSLLEKEKNSREEEQKEKEEQLQDLQMQFSLVQTQCLEMQQYKEEKEKLNREVLELRKRLQEEADAERRLGEEVASSALRLQRQEEEMLRLKEEHREEVEGVRQLLEEREKELKFREEEVLGLKASKNRQNKAKAGFSFDEKVNLDEADLETGPVENSMNVSVDILMERYMSSHRPAHSQSSVASDSLERCGQLDISADYSFELNSEVLGDEPLLSISNRFLEEDDNRHNTSTPHCSPGIPLPDNSNPQSPSQWLYDSTPDELETSKLSEQQFEQTDLEKELLNQQCGELRDELLLKDRDLNVLREEVINTAEELEEARSRWGQVTEELRQALWELEEEKEKKRLAEEEMNLKAHEQDNLKNKLSALMEEREKEKAVLLMGKEAAETSLLVPTITPSEEEDELVGELKKKQAALPSHQKQQDLLLSQQEIKQPAISAEQILELRDDKPLQTLQAQCEHLLLHLEEMTTTHKTTAALIGEKTTELDRTSKELERTRAQVVNVQTEVDRLQGELEKSLGSLDTAEQVKKEELEQFESLLKAKDVELSEKQLLAVEEETERLKTSHQQEIKDLMERHQQEISELNTHLESEQLKQQVNMEEEQKRQISFIKQVTEREHERMLSELSAKHNEELTQLRTGVSLELRESMEAAHQVQKRSELETMRLSHVSQLEQESALTEAQGSLRDTFAQEIALLKAQHQAELDHIRQQEKLREQQQQPMNDLQQQWETLVAQERAAMEEEQAKDIQALRSQWDKNAESRESNLQMSLSEMQNSLTATQTDFTQTLKALSQTQAVLSQTQAELQRSGARLQELQTSNAAARSLEELMSSHKAVLQEREQQALHLEEKEEQLKQEVLRLQEERSSLKKNSEQEVGQLWTQLESMRTSRQELGELKEQLLARSARVDDIERLKTEFNEQKREIKEQNEAELESLRRYFEQRLRATEEGHREEIALLQLRLVERALEESVIRTADDSFSSISQGQAEEEKDHLFSDAVFKLEKHKEALDNVSLQLEEKHSMDLSYLQSSMSLSFKEELQQVQSDITDQYYEELQELKTRHAMELEQLRAKLSDHHVKELTRAHLEAARQVEVEVEQRMWCLTEELQSRMTIIHTLNSNLAALSKQHDAEVQRNTQKLKQEFAGELVHLEEALKQEREDVQEERKRWREELQEKHQAELSALRSELDREVESERTRLEKELHEEKERLKTLQAALDNDESPQVLIVRQRLEAQYDGELQRAKSCMATEVKELTARLQEQGEERLHQAQERFHGEKAALEQSLAQKYEVSLAELKSKHQTELEHERAALLNKERDTLDAKHKAQLDSLSASHRDQLTATAVELKSKHSAELVALEAALDSKRKADIERLEGVLKETNQAQLEASEAELTRKHQEEKDELEMRMLGNMDTLESTYLKEVQALRDEIIELEERRCRGLNLQKSEHRQVMERHASEQLSIREELRKELAQLHIENFSAMAVELSHVHKTELTAQKEALDTEHCKALETLKKQVLEVEQQHSLALQELSQTCTADKEQVLAQQQLQLQELRGVSARELEACRRELEEESSRQRQHFLEEVELLKVQSEERLQDRINRLKTEFEEQKEARLEDLKRSFTSEQEEKERSYTDKMSQLTIQLQQLDTVVAQLRAEVGCLQGELEGKRSEMETLDTLLQRRQRETQEGGNLLKMLTDDLQAGKEERRKLNQANEKLKKVLIEMIRSTIATEDMIGQKICARAKTSEHRSHQRSSTGNQDAQESGISVADMSSQDMELTHLLCESLLVSDTQINPGGEEAALNACSRLRHTVDTLLDLLNHANKQLEQTHGFHHSLEEKFSQGREDSAQLLVQHKILLEQLDQEAKLKSELQLEYHKAEGLLEGYVAEKALLEESLQQKEVQEERLVEELEDLKVKLHQMQGLTAELDGLRLKHRELSEEHSLLLRQKEHLSAGLGEREKALLAETERVTQDRLDLQRQAEKDHKSLSLRLRALERDLEEKETQDLETEQHHKTHTEDLNQRVQALEKQLKHDRQFIEEQAVEREHERDEFQQEIRSLEAQLRQTASVDNKGHRFQDLVLQVESLQAIIKDKTEDHDSLIAANQQAQRDLAERNEEIDKLAGRIRELEQALLNDAEGKRSISQLEQELHRSKLREQELSQDKQALEQQQLSNRLQISALQSKVDETRHCYHDNQREPTQELSDALDLAQQSLRSKEQEVEAMVGQLETLQSELGLKEVELKHLALQLEQLTNQNADHVNELQEQIDALKENVSALTILNEEREEQSEAEEPEEENFPSALLEEKNQEIDHLNAEIQRLEQELDNTGDNKALEAELEDLCSQVEHLQSEVMRVRQDTQEEVERLHEVISTLQAELATLGPNLHEVSDSQDGDSINPSPAPSPEPDNYTVREQEEDYRGHGEEFGKRLTAEREKADKLQSVLTLKEAELDEVKAQKEGDAEERKLSEEVNDKVQNQEMSTLRDKNLHLNSLIAELQKKEQERVTEMDTLKTKEQEMEMETEVLRETSLTHERQVQEMRAELVDMEELVDEERIKIKTLKTVKGELSAERETLRRREGKLQEEIENHRQEATSMRACIQELTVQLNEREASQEEAQKEVLTHAEVTLAKADAALRQREAELAGLRAEHQALKAELTAVKQGLSTSTERAEKLHEEGQTKDRALLNLETDNQRLKAQLQALQEDLAVQEEELAYQQRELQQLRQHCDQQDTLPHQRGHTQKDISHRAFEDVVSVSRDDVSLSSPEVLRRLECSEDRIPERFRASAIGSHLSEFSALNSTGLDLHHVKTSPRVVMESPRSRTITPEPVRELEDLDMTTPSSLLGSTSSLSAPEWASDGYDVSSELGARLKVELEQTERLDAQFLEYLRCRGMNPTVNTDSAAGSMSYSDELLSPELQCLLKKVYQESCRILTLSKRRATSSTYPHVSDLRAFALSHTEHHSEGGSIVLDRRDNPSSIPPMGWQQEKRALQETVVALRELLCRMAQRPTQTDHRIEGDWHGDRVDGQVESQLRAELEESQKQLKCAHDTQQEQKNKIQSVRVAVAEGEEALRREQALHVSSEQQRSEVMALKGLVEQERVACSNLRRELQIEQSRSELLEKRLDDTQKELGDERQLSANQKELKLQDKTRLERLLTEAESRLAEIHSTLAEAHRKVDEERERYSRQVDELSRRHEAEATRDRKFISDMRAQLEQERRQGEELAAVMNKLRAELLQSRRKWEEEDRARRAELQREKEAAIRQRVAVETLKEQKQETCCALEMERERSTQQGVELTELKEKLHLIKDKEREREEQWERERRKGRQEQMERERRQERTNDKLCELEMLRQQDQQRMQELQHTLVELEREEKDMSAQRLRQHNMAASSQHLQSDFQTGSAQHNQQMPSSQNLLERMMKENSELTERVTSLSQEKATLKHRLTFLERELRLTENELAKVTTETENRPINDVISNAKVQRLYERYLRAESFRKALVYQKRYLILLLGGFQECEQATLGLIARMGAWPTPPLSSYNRPRSRFRAVVRVVIAVSRMKFLTKKWQKAIKRLSISGSVNGHAPGPKAEVLRQQQPRIHFESPPNRDSSSVHRDTVSALVPPKKSPFRLHNRSYSSPTPALETSGGTSQDPERSLTEYIHHLEKVQQRLVGARQISKTHIALSPKEERRIQPPCSPDMIGNRQRWLQDNRTWLYLSCLSPPYTNGPGEYSSAFQPDPK</sequence>
<feature type="compositionally biased region" description="Polar residues" evidence="7">
    <location>
        <begin position="512"/>
        <end position="524"/>
    </location>
</feature>
<comment type="caution">
    <text evidence="9">The sequence shown here is derived from an EMBL/GenBank/DDBJ whole genome shotgun (WGS) entry which is preliminary data.</text>
</comment>
<feature type="domain" description="ELK" evidence="8">
    <location>
        <begin position="1427"/>
        <end position="1448"/>
    </location>
</feature>